<evidence type="ECO:0000259" key="2">
    <source>
        <dbReference type="PROSITE" id="PS50222"/>
    </source>
</evidence>
<proteinExistence type="predicted"/>
<dbReference type="EMBL" id="JAVFKY010000004">
    <property type="protein sequence ID" value="KAK5577789.1"/>
    <property type="molecule type" value="Genomic_DNA"/>
</dbReference>
<keyword evidence="4" id="KW-1185">Reference proteome</keyword>
<dbReference type="PROSITE" id="PS50222">
    <property type="entry name" value="EF_HAND_2"/>
    <property type="match status" value="1"/>
</dbReference>
<feature type="compositionally biased region" description="Low complexity" evidence="1">
    <location>
        <begin position="135"/>
        <end position="144"/>
    </location>
</feature>
<evidence type="ECO:0000313" key="4">
    <source>
        <dbReference type="Proteomes" id="UP001344447"/>
    </source>
</evidence>
<feature type="compositionally biased region" description="Polar residues" evidence="1">
    <location>
        <begin position="145"/>
        <end position="159"/>
    </location>
</feature>
<name>A0AAN7YNA7_9MYCE</name>
<dbReference type="AlphaFoldDB" id="A0AAN7YNA7"/>
<comment type="caution">
    <text evidence="3">The sequence shown here is derived from an EMBL/GenBank/DDBJ whole genome shotgun (WGS) entry which is preliminary data.</text>
</comment>
<feature type="domain" description="EF-hand" evidence="2">
    <location>
        <begin position="22"/>
        <end position="57"/>
    </location>
</feature>
<feature type="region of interest" description="Disordered" evidence="1">
    <location>
        <begin position="189"/>
        <end position="226"/>
    </location>
</feature>
<evidence type="ECO:0000256" key="1">
    <source>
        <dbReference type="SAM" id="MobiDB-lite"/>
    </source>
</evidence>
<evidence type="ECO:0000313" key="3">
    <source>
        <dbReference type="EMBL" id="KAK5577789.1"/>
    </source>
</evidence>
<reference evidence="3 4" key="1">
    <citation type="submission" date="2023-11" db="EMBL/GenBank/DDBJ databases">
        <title>Dfirmibasis_genome.</title>
        <authorList>
            <person name="Edelbroek B."/>
            <person name="Kjellin J."/>
            <person name="Jerlstrom-Hultqvist J."/>
            <person name="Soderbom F."/>
        </authorList>
    </citation>
    <scope>NUCLEOTIDE SEQUENCE [LARGE SCALE GENOMIC DNA]</scope>
    <source>
        <strain evidence="3 4">TNS-C-14</strain>
    </source>
</reference>
<gene>
    <name evidence="3" type="ORF">RB653_002737</name>
</gene>
<protein>
    <recommendedName>
        <fullName evidence="2">EF-hand domain-containing protein</fullName>
    </recommendedName>
</protein>
<dbReference type="SUPFAM" id="SSF47473">
    <property type="entry name" value="EF-hand"/>
    <property type="match status" value="1"/>
</dbReference>
<accession>A0AAN7YNA7</accession>
<dbReference type="InterPro" id="IPR002048">
    <property type="entry name" value="EF_hand_dom"/>
</dbReference>
<feature type="region of interest" description="Disordered" evidence="1">
    <location>
        <begin position="135"/>
        <end position="159"/>
    </location>
</feature>
<dbReference type="Proteomes" id="UP001344447">
    <property type="component" value="Unassembled WGS sequence"/>
</dbReference>
<dbReference type="GO" id="GO:0005509">
    <property type="term" value="F:calcium ion binding"/>
    <property type="evidence" value="ECO:0007669"/>
    <property type="project" value="InterPro"/>
</dbReference>
<organism evidence="3 4">
    <name type="scientific">Dictyostelium firmibasis</name>
    <dbReference type="NCBI Taxonomy" id="79012"/>
    <lineage>
        <taxon>Eukaryota</taxon>
        <taxon>Amoebozoa</taxon>
        <taxon>Evosea</taxon>
        <taxon>Eumycetozoa</taxon>
        <taxon>Dictyostelia</taxon>
        <taxon>Dictyosteliales</taxon>
        <taxon>Dictyosteliaceae</taxon>
        <taxon>Dictyostelium</taxon>
    </lineage>
</organism>
<sequence>MVNQQLSKESDIFLISNRFDEKEIKIFENLFNSIDLDSKGYICKEDFDQYKNNKTELKISVDFEKILIFNNSTITFNQFLSLLSLTGISLNITTPPIENESKPISSGYSRLSFIPTSVAQQQQILQLFNNNNSSNSPQFSFSNSTPVQFNNSPSSPQSILTSTHISNSLSSTPTTTTILESTSIETIGKGGLNNIGLNNNTDSDNENKRTSKMGLGGHRGNKSSIN</sequence>
<dbReference type="Gene3D" id="1.10.238.10">
    <property type="entry name" value="EF-hand"/>
    <property type="match status" value="1"/>
</dbReference>
<dbReference type="InterPro" id="IPR011992">
    <property type="entry name" value="EF-hand-dom_pair"/>
</dbReference>